<evidence type="ECO:0000313" key="2">
    <source>
        <dbReference type="EMBL" id="MEJ1086744.1"/>
    </source>
</evidence>
<keyword evidence="3" id="KW-1185">Reference proteome</keyword>
<sequence length="80" mass="8334">MSTDKHHDASADIHAVHRASQQDPPPASEAAPDGQFNDQRMPTTDGEPADDQDSAASAGAESQEEGEAAMDAAEEATEDD</sequence>
<feature type="compositionally biased region" description="Acidic residues" evidence="1">
    <location>
        <begin position="62"/>
        <end position="80"/>
    </location>
</feature>
<feature type="compositionally biased region" description="Basic and acidic residues" evidence="1">
    <location>
        <begin position="1"/>
        <end position="15"/>
    </location>
</feature>
<dbReference type="RefSeq" id="WP_337330427.1">
    <property type="nucleotide sequence ID" value="NZ_JBBDGM010000001.1"/>
</dbReference>
<name>A0ABU8L605_9MICO</name>
<feature type="region of interest" description="Disordered" evidence="1">
    <location>
        <begin position="1"/>
        <end position="80"/>
    </location>
</feature>
<accession>A0ABU8L605</accession>
<evidence type="ECO:0000256" key="1">
    <source>
        <dbReference type="SAM" id="MobiDB-lite"/>
    </source>
</evidence>
<reference evidence="2 3" key="1">
    <citation type="submission" date="2024-02" db="EMBL/GenBank/DDBJ databases">
        <authorList>
            <person name="Saticioglu I.B."/>
        </authorList>
    </citation>
    <scope>NUCLEOTIDE SEQUENCE [LARGE SCALE GENOMIC DNA]</scope>
    <source>
        <strain evidence="2 3">Mu-80</strain>
    </source>
</reference>
<dbReference type="Proteomes" id="UP001371224">
    <property type="component" value="Unassembled WGS sequence"/>
</dbReference>
<gene>
    <name evidence="2" type="ORF">WDU99_00255</name>
</gene>
<protein>
    <submittedName>
        <fullName evidence="2">Uncharacterized protein</fullName>
    </submittedName>
</protein>
<evidence type="ECO:0000313" key="3">
    <source>
        <dbReference type="Proteomes" id="UP001371224"/>
    </source>
</evidence>
<organism evidence="2 3">
    <name type="scientific">Microbacterium bandirmense</name>
    <dbReference type="NCBI Taxonomy" id="3122050"/>
    <lineage>
        <taxon>Bacteria</taxon>
        <taxon>Bacillati</taxon>
        <taxon>Actinomycetota</taxon>
        <taxon>Actinomycetes</taxon>
        <taxon>Micrococcales</taxon>
        <taxon>Microbacteriaceae</taxon>
        <taxon>Microbacterium</taxon>
    </lineage>
</organism>
<dbReference type="EMBL" id="JBBDGM010000001">
    <property type="protein sequence ID" value="MEJ1086744.1"/>
    <property type="molecule type" value="Genomic_DNA"/>
</dbReference>
<comment type="caution">
    <text evidence="2">The sequence shown here is derived from an EMBL/GenBank/DDBJ whole genome shotgun (WGS) entry which is preliminary data.</text>
</comment>
<proteinExistence type="predicted"/>